<evidence type="ECO:0000256" key="6">
    <source>
        <dbReference type="ARBA" id="ARBA00023170"/>
    </source>
</evidence>
<dbReference type="InterPro" id="IPR000276">
    <property type="entry name" value="GPCR_Rhodpsn"/>
</dbReference>
<evidence type="ECO:0000259" key="9">
    <source>
        <dbReference type="PROSITE" id="PS50262"/>
    </source>
</evidence>
<dbReference type="Pfam" id="PF00001">
    <property type="entry name" value="7tm_1"/>
    <property type="match status" value="1"/>
</dbReference>
<feature type="transmembrane region" description="Helical" evidence="8">
    <location>
        <begin position="49"/>
        <end position="72"/>
    </location>
</feature>
<dbReference type="PANTHER" id="PTHR24243:SF230">
    <property type="entry name" value="G-PROTEIN COUPLED RECEPTORS FAMILY 1 PROFILE DOMAIN-CONTAINING PROTEIN"/>
    <property type="match status" value="1"/>
</dbReference>
<evidence type="ECO:0000256" key="3">
    <source>
        <dbReference type="ARBA" id="ARBA00022989"/>
    </source>
</evidence>
<keyword evidence="3 8" id="KW-1133">Transmembrane helix</keyword>
<dbReference type="AlphaFoldDB" id="A0AAV2GX95"/>
<protein>
    <recommendedName>
        <fullName evidence="9">G-protein coupled receptors family 1 profile domain-containing protein</fullName>
    </recommendedName>
</protein>
<feature type="transmembrane region" description="Helical" evidence="8">
    <location>
        <begin position="17"/>
        <end position="37"/>
    </location>
</feature>
<keyword evidence="7" id="KW-0807">Transducer</keyword>
<dbReference type="Gene3D" id="1.20.1070.10">
    <property type="entry name" value="Rhodopsin 7-helix transmembrane proteins"/>
    <property type="match status" value="1"/>
</dbReference>
<keyword evidence="11" id="KW-1185">Reference proteome</keyword>
<dbReference type="GO" id="GO:0005886">
    <property type="term" value="C:plasma membrane"/>
    <property type="evidence" value="ECO:0007669"/>
    <property type="project" value="TreeGrafter"/>
</dbReference>
<accession>A0AAV2GX95</accession>
<evidence type="ECO:0000256" key="2">
    <source>
        <dbReference type="ARBA" id="ARBA00022692"/>
    </source>
</evidence>
<proteinExistence type="predicted"/>
<keyword evidence="2 8" id="KW-0812">Transmembrane</keyword>
<keyword evidence="4" id="KW-0297">G-protein coupled receptor</keyword>
<dbReference type="CDD" id="cd00637">
    <property type="entry name" value="7tm_classA_rhodopsin-like"/>
    <property type="match status" value="1"/>
</dbReference>
<evidence type="ECO:0000256" key="8">
    <source>
        <dbReference type="SAM" id="Phobius"/>
    </source>
</evidence>
<evidence type="ECO:0000256" key="7">
    <source>
        <dbReference type="ARBA" id="ARBA00023224"/>
    </source>
</evidence>
<organism evidence="10 11">
    <name type="scientific">Lymnaea stagnalis</name>
    <name type="common">Great pond snail</name>
    <name type="synonym">Helix stagnalis</name>
    <dbReference type="NCBI Taxonomy" id="6523"/>
    <lineage>
        <taxon>Eukaryota</taxon>
        <taxon>Metazoa</taxon>
        <taxon>Spiralia</taxon>
        <taxon>Lophotrochozoa</taxon>
        <taxon>Mollusca</taxon>
        <taxon>Gastropoda</taxon>
        <taxon>Heterobranchia</taxon>
        <taxon>Euthyneura</taxon>
        <taxon>Panpulmonata</taxon>
        <taxon>Hygrophila</taxon>
        <taxon>Lymnaeoidea</taxon>
        <taxon>Lymnaeidae</taxon>
        <taxon>Lymnaea</taxon>
    </lineage>
</organism>
<reference evidence="10 11" key="1">
    <citation type="submission" date="2024-04" db="EMBL/GenBank/DDBJ databases">
        <authorList>
            <consortium name="Genoscope - CEA"/>
            <person name="William W."/>
        </authorList>
    </citation>
    <scope>NUCLEOTIDE SEQUENCE [LARGE SCALE GENOMIC DNA]</scope>
</reference>
<dbReference type="Proteomes" id="UP001497497">
    <property type="component" value="Unassembled WGS sequence"/>
</dbReference>
<keyword evidence="5 8" id="KW-0472">Membrane</keyword>
<evidence type="ECO:0000313" key="10">
    <source>
        <dbReference type="EMBL" id="CAL1526070.1"/>
    </source>
</evidence>
<evidence type="ECO:0000313" key="11">
    <source>
        <dbReference type="Proteomes" id="UP001497497"/>
    </source>
</evidence>
<dbReference type="EMBL" id="CAXITT010000002">
    <property type="protein sequence ID" value="CAL1526070.1"/>
    <property type="molecule type" value="Genomic_DNA"/>
</dbReference>
<sequence>YTVTDEVYTWIASAYKIYMWVFVAVGLPVNILTVVTISKFQSGGPASFLLCYLAIIDSVALVVKLIELNVFARGLHLGRFGCKVVHLPSATLTAIAHWTVVFICAERYVSVCKPLRRSGWITNKRCKVAVSSMSAVSSMFYTSL</sequence>
<name>A0AAV2GX95_LYMST</name>
<evidence type="ECO:0000256" key="4">
    <source>
        <dbReference type="ARBA" id="ARBA00023040"/>
    </source>
</evidence>
<dbReference type="PROSITE" id="PS50262">
    <property type="entry name" value="G_PROTEIN_RECEP_F1_2"/>
    <property type="match status" value="1"/>
</dbReference>
<dbReference type="InterPro" id="IPR017452">
    <property type="entry name" value="GPCR_Rhodpsn_7TM"/>
</dbReference>
<evidence type="ECO:0000256" key="1">
    <source>
        <dbReference type="ARBA" id="ARBA00004141"/>
    </source>
</evidence>
<dbReference type="GO" id="GO:0004930">
    <property type="term" value="F:G protein-coupled receptor activity"/>
    <property type="evidence" value="ECO:0007669"/>
    <property type="project" value="UniProtKB-KW"/>
</dbReference>
<evidence type="ECO:0000256" key="5">
    <source>
        <dbReference type="ARBA" id="ARBA00023136"/>
    </source>
</evidence>
<comment type="subcellular location">
    <subcellularLocation>
        <location evidence="1">Membrane</location>
        <topology evidence="1">Multi-pass membrane protein</topology>
    </subcellularLocation>
</comment>
<feature type="non-terminal residue" evidence="10">
    <location>
        <position position="1"/>
    </location>
</feature>
<dbReference type="PANTHER" id="PTHR24243">
    <property type="entry name" value="G-PROTEIN COUPLED RECEPTOR"/>
    <property type="match status" value="1"/>
</dbReference>
<gene>
    <name evidence="10" type="ORF">GSLYS_00000247001</name>
</gene>
<comment type="caution">
    <text evidence="10">The sequence shown here is derived from an EMBL/GenBank/DDBJ whole genome shotgun (WGS) entry which is preliminary data.</text>
</comment>
<feature type="non-terminal residue" evidence="10">
    <location>
        <position position="144"/>
    </location>
</feature>
<keyword evidence="6" id="KW-0675">Receptor</keyword>
<feature type="domain" description="G-protein coupled receptors family 1 profile" evidence="9">
    <location>
        <begin position="29"/>
        <end position="144"/>
    </location>
</feature>
<dbReference type="SUPFAM" id="SSF81321">
    <property type="entry name" value="Family A G protein-coupled receptor-like"/>
    <property type="match status" value="1"/>
</dbReference>